<keyword evidence="2 10" id="KW-0645">Protease</keyword>
<dbReference type="InterPro" id="IPR001915">
    <property type="entry name" value="Peptidase_M48"/>
</dbReference>
<dbReference type="PANTHER" id="PTHR43221">
    <property type="entry name" value="PROTEASE HTPX"/>
    <property type="match status" value="1"/>
</dbReference>
<keyword evidence="9 11" id="KW-0472">Membrane</keyword>
<keyword evidence="5 10" id="KW-0378">Hydrolase</keyword>
<dbReference type="EMBL" id="RKLT01000004">
    <property type="protein sequence ID" value="MBX0295780.1"/>
    <property type="molecule type" value="Genomic_DNA"/>
</dbReference>
<keyword evidence="14" id="KW-1185">Reference proteome</keyword>
<accession>A0AAW4PDR1</accession>
<dbReference type="EC" id="3.4.24.-" evidence="13"/>
<keyword evidence="1" id="KW-1003">Cell membrane</keyword>
<dbReference type="GO" id="GO:0046872">
    <property type="term" value="F:metal ion binding"/>
    <property type="evidence" value="ECO:0007669"/>
    <property type="project" value="UniProtKB-KW"/>
</dbReference>
<proteinExistence type="inferred from homology"/>
<dbReference type="InterPro" id="IPR050083">
    <property type="entry name" value="HtpX_protease"/>
</dbReference>
<keyword evidence="7 11" id="KW-1133">Transmembrane helix</keyword>
<comment type="similarity">
    <text evidence="10">Belongs to the peptidase M48 family.</text>
</comment>
<evidence type="ECO:0000256" key="2">
    <source>
        <dbReference type="ARBA" id="ARBA00022670"/>
    </source>
</evidence>
<keyword evidence="6 10" id="KW-0862">Zinc</keyword>
<evidence type="ECO:0000256" key="6">
    <source>
        <dbReference type="ARBA" id="ARBA00022833"/>
    </source>
</evidence>
<feature type="transmembrane region" description="Helical" evidence="11">
    <location>
        <begin position="165"/>
        <end position="188"/>
    </location>
</feature>
<evidence type="ECO:0000256" key="9">
    <source>
        <dbReference type="ARBA" id="ARBA00023136"/>
    </source>
</evidence>
<dbReference type="RefSeq" id="WP_220580408.1">
    <property type="nucleotide sequence ID" value="NZ_RKLT01000004.1"/>
</dbReference>
<evidence type="ECO:0000256" key="11">
    <source>
        <dbReference type="SAM" id="Phobius"/>
    </source>
</evidence>
<evidence type="ECO:0000313" key="14">
    <source>
        <dbReference type="Proteomes" id="UP001430455"/>
    </source>
</evidence>
<feature type="domain" description="Peptidase M48" evidence="12">
    <location>
        <begin position="79"/>
        <end position="300"/>
    </location>
</feature>
<gene>
    <name evidence="13" type="ORF">EGH23_12920</name>
</gene>
<dbReference type="PANTHER" id="PTHR43221:SF2">
    <property type="entry name" value="PROTEASE HTPX HOMOLOG"/>
    <property type="match status" value="1"/>
</dbReference>
<dbReference type="AlphaFoldDB" id="A0AAW4PDR1"/>
<organism evidence="13 14">
    <name type="scientific">Haloarcula nitratireducens</name>
    <dbReference type="NCBI Taxonomy" id="2487749"/>
    <lineage>
        <taxon>Archaea</taxon>
        <taxon>Methanobacteriati</taxon>
        <taxon>Methanobacteriota</taxon>
        <taxon>Stenosarchaea group</taxon>
        <taxon>Halobacteria</taxon>
        <taxon>Halobacteriales</taxon>
        <taxon>Haloarculaceae</taxon>
        <taxon>Haloarcula</taxon>
    </lineage>
</organism>
<comment type="cofactor">
    <cofactor evidence="10">
        <name>Zn(2+)</name>
        <dbReference type="ChEBI" id="CHEBI:29105"/>
    </cofactor>
    <text evidence="10">Binds 1 zinc ion per subunit.</text>
</comment>
<evidence type="ECO:0000256" key="4">
    <source>
        <dbReference type="ARBA" id="ARBA00022723"/>
    </source>
</evidence>
<protein>
    <submittedName>
        <fullName evidence="13">M48 family metalloprotease</fullName>
        <ecNumber evidence="13">3.4.24.-</ecNumber>
    </submittedName>
</protein>
<comment type="caution">
    <text evidence="13">The sequence shown here is derived from an EMBL/GenBank/DDBJ whole genome shotgun (WGS) entry which is preliminary data.</text>
</comment>
<evidence type="ECO:0000256" key="7">
    <source>
        <dbReference type="ARBA" id="ARBA00022989"/>
    </source>
</evidence>
<evidence type="ECO:0000313" key="13">
    <source>
        <dbReference type="EMBL" id="MBX0295780.1"/>
    </source>
</evidence>
<evidence type="ECO:0000259" key="12">
    <source>
        <dbReference type="Pfam" id="PF01435"/>
    </source>
</evidence>
<dbReference type="Pfam" id="PF01435">
    <property type="entry name" value="Peptidase_M48"/>
    <property type="match status" value="1"/>
</dbReference>
<feature type="transmembrane region" description="Helical" evidence="11">
    <location>
        <begin position="208"/>
        <end position="228"/>
    </location>
</feature>
<feature type="transmembrane region" description="Helical" evidence="11">
    <location>
        <begin position="7"/>
        <end position="29"/>
    </location>
</feature>
<keyword evidence="4" id="KW-0479">Metal-binding</keyword>
<reference evidence="13 14" key="1">
    <citation type="submission" date="2021-06" db="EMBL/GenBank/DDBJ databases">
        <title>Halomicroarcula sp. a new haloarchaeum isolated from saline soil.</title>
        <authorList>
            <person name="Duran-Viseras A."/>
            <person name="Sanchez-Porro C."/>
            <person name="Ventosa A."/>
        </authorList>
    </citation>
    <scope>NUCLEOTIDE SEQUENCE [LARGE SCALE GENOMIC DNA]</scope>
    <source>
        <strain evidence="13 14">F27</strain>
    </source>
</reference>
<evidence type="ECO:0000256" key="3">
    <source>
        <dbReference type="ARBA" id="ARBA00022692"/>
    </source>
</evidence>
<dbReference type="GO" id="GO:0006508">
    <property type="term" value="P:proteolysis"/>
    <property type="evidence" value="ECO:0007669"/>
    <property type="project" value="UniProtKB-KW"/>
</dbReference>
<evidence type="ECO:0000256" key="8">
    <source>
        <dbReference type="ARBA" id="ARBA00023049"/>
    </source>
</evidence>
<name>A0AAW4PDR1_9EURY</name>
<keyword evidence="3 11" id="KW-0812">Transmembrane</keyword>
<dbReference type="Proteomes" id="UP001430455">
    <property type="component" value="Unassembled WGS sequence"/>
</dbReference>
<dbReference type="Gene3D" id="3.30.2010.10">
    <property type="entry name" value="Metalloproteases ('zincins'), catalytic domain"/>
    <property type="match status" value="1"/>
</dbReference>
<keyword evidence="8 10" id="KW-0482">Metalloprotease</keyword>
<evidence type="ECO:0000256" key="5">
    <source>
        <dbReference type="ARBA" id="ARBA00022801"/>
    </source>
</evidence>
<evidence type="ECO:0000256" key="1">
    <source>
        <dbReference type="ARBA" id="ARBA00022475"/>
    </source>
</evidence>
<dbReference type="GO" id="GO:0004222">
    <property type="term" value="F:metalloendopeptidase activity"/>
    <property type="evidence" value="ECO:0007669"/>
    <property type="project" value="InterPro"/>
</dbReference>
<sequence>MNGRRIGLAALGLASLTAYLFVAVVGYRVLVSLWASRPSPATLALAVLTTAAVLGLVSYWTGTTRLKRSLDAVALPRSRAPSVYERLEQLVARMEVETPTLLIARLPVPNAFAIGGFGSAIVVDRRLFGILSTEEMEALLAHELAHLEGRDALVQTLAYSLTQSLVGLVGLLVFPVVVLLGGIAQAVAMLRGDPSSWSRSWLGRTQRTALRAVAVLGLGVTLLAFAYSRRREWAADDRAVEVTGNPLALARALRKIERASTPQLGPLTPLYVHGDEDGTLSKLLSTHPPMDDRVARLVERAERPLPQRFRRP</sequence>
<feature type="transmembrane region" description="Helical" evidence="11">
    <location>
        <begin position="41"/>
        <end position="60"/>
    </location>
</feature>
<evidence type="ECO:0000256" key="10">
    <source>
        <dbReference type="RuleBase" id="RU003983"/>
    </source>
</evidence>